<dbReference type="Gene3D" id="3.40.50.150">
    <property type="entry name" value="Vaccinia Virus protein VP39"/>
    <property type="match status" value="1"/>
</dbReference>
<dbReference type="InterPro" id="IPR011639">
    <property type="entry name" value="MethylTrfase_TaqI-like_dom"/>
</dbReference>
<evidence type="ECO:0000313" key="4">
    <source>
        <dbReference type="Proteomes" id="UP000075221"/>
    </source>
</evidence>
<sequence>MRLLQSGIIAPADLARKYAGELWANEYMLLAYYIAAVNIETTYQALVAAQQPDRPVDYAPFPGVTLTDTFQITEKGDRVDTSLIPVNNQRIEAQLAAPIKVIVGNPPYSAGQTSANDNNANLPYPTLDGRIAATYAAQSTATNKNNLYDSYIRAFRWATDRLGDQGVIAFVTNNGWLDGNTADGIRKTFQTEFSDIWVYNLRGNQRTAGERSRQEGGKVFGSGSRAGVAVLVAAKNPHQTGCHIHYHQVPDYQSREDKLDDITDATLTTTGWTTITPNTDGDWLNQRNPAFQSFTPIADEPGALFAAHSRGVETTRDAWCYNFSHQAVEANMTRMIDYYNQQVNEAISGRDLSNDPTQISWSRNIRRMAEKGKSQAYDPSHLRAEALYRPFTKEAVYFDPIFNSVPGKNAAYFPTPTHDNIGITVIESGARAPFSVLMTDQLPDSKIYVDAAQFFPRWTYERADSGDQDVLPGPGGSVDESGYRRVDNITDQALKSYRDAFGPQVSKDDIFYYVYAVLHSQQYRAAFAADLKRMLPRIPLAASRDDFERFVAAGRTLADLHIGYETVEPYPLSEKHSDTVTGPEAYRVQKMRWKDKTTKKTIIYNAHITLDDIPAVASEYMLGSRSALEWIIDRYRVKTDKVSGILNDPNQWATEHDDPRYILDLVKRVTRVSVDTISIVENLPELSFS</sequence>
<dbReference type="REBASE" id="140613">
    <property type="entry name" value="Pac55737ORF16860P"/>
</dbReference>
<dbReference type="GO" id="GO:0006304">
    <property type="term" value="P:DNA modification"/>
    <property type="evidence" value="ECO:0007669"/>
    <property type="project" value="InterPro"/>
</dbReference>
<evidence type="ECO:0000259" key="2">
    <source>
        <dbReference type="Pfam" id="PF18135"/>
    </source>
</evidence>
<name>A0AAC8YI82_9ACTN</name>
<evidence type="ECO:0008006" key="5">
    <source>
        <dbReference type="Google" id="ProtNLM"/>
    </source>
</evidence>
<dbReference type="GO" id="GO:0003676">
    <property type="term" value="F:nucleic acid binding"/>
    <property type="evidence" value="ECO:0007669"/>
    <property type="project" value="InterPro"/>
</dbReference>
<proteinExistence type="predicted"/>
<protein>
    <recommendedName>
        <fullName evidence="5">Type ISP restriction-modification enzyme LLaBIII C-terminal specificity domain-containing protein</fullName>
    </recommendedName>
</protein>
<dbReference type="PROSITE" id="PS00092">
    <property type="entry name" value="N6_MTASE"/>
    <property type="match status" value="1"/>
</dbReference>
<dbReference type="Pfam" id="PF18135">
    <property type="entry name" value="Type_ISP_C"/>
    <property type="match status" value="1"/>
</dbReference>
<dbReference type="EMBL" id="CP014352">
    <property type="protein sequence ID" value="AMS06870.1"/>
    <property type="molecule type" value="Genomic_DNA"/>
</dbReference>
<dbReference type="SUPFAM" id="SSF53335">
    <property type="entry name" value="S-adenosyl-L-methionine-dependent methyltransferases"/>
    <property type="match status" value="1"/>
</dbReference>
<accession>A0AAC8YI82</accession>
<evidence type="ECO:0000259" key="1">
    <source>
        <dbReference type="Pfam" id="PF07669"/>
    </source>
</evidence>
<reference evidence="3 4" key="1">
    <citation type="submission" date="2016-02" db="EMBL/GenBank/DDBJ databases">
        <title>Complete Genome Sequence of Propionibacterium acidipropionici ATCC 55737.</title>
        <authorList>
            <person name="Luna Flores C.H."/>
            <person name="Nielsen L.K."/>
            <person name="Marcellin E."/>
        </authorList>
    </citation>
    <scope>NUCLEOTIDE SEQUENCE [LARGE SCALE GENOMIC DNA]</scope>
    <source>
        <strain evidence="3 4">ATCC 55737</strain>
    </source>
</reference>
<dbReference type="InterPro" id="IPR029063">
    <property type="entry name" value="SAM-dependent_MTases_sf"/>
</dbReference>
<dbReference type="AlphaFoldDB" id="A0AAC8YI82"/>
<dbReference type="GO" id="GO:0009007">
    <property type="term" value="F:site-specific DNA-methyltransferase (adenine-specific) activity"/>
    <property type="evidence" value="ECO:0007669"/>
    <property type="project" value="UniProtKB-EC"/>
</dbReference>
<dbReference type="Proteomes" id="UP000075221">
    <property type="component" value="Chromosome"/>
</dbReference>
<feature type="domain" description="Type II methyltransferase M.TaqI-like" evidence="1">
    <location>
        <begin position="100"/>
        <end position="192"/>
    </location>
</feature>
<dbReference type="GO" id="GO:0032259">
    <property type="term" value="P:methylation"/>
    <property type="evidence" value="ECO:0007669"/>
    <property type="project" value="InterPro"/>
</dbReference>
<dbReference type="InterPro" id="IPR041635">
    <property type="entry name" value="Type_ISP_LLaBIII_C"/>
</dbReference>
<evidence type="ECO:0000313" key="3">
    <source>
        <dbReference type="EMBL" id="AMS06870.1"/>
    </source>
</evidence>
<organism evidence="3 4">
    <name type="scientific">Acidipropionibacterium acidipropionici</name>
    <dbReference type="NCBI Taxonomy" id="1748"/>
    <lineage>
        <taxon>Bacteria</taxon>
        <taxon>Bacillati</taxon>
        <taxon>Actinomycetota</taxon>
        <taxon>Actinomycetes</taxon>
        <taxon>Propionibacteriales</taxon>
        <taxon>Propionibacteriaceae</taxon>
        <taxon>Acidipropionibacterium</taxon>
    </lineage>
</organism>
<gene>
    <name evidence="3" type="ORF">AXH35_16860</name>
</gene>
<feature type="domain" description="Type ISP restriction-modification enzyme LLaBIII C-terminal specificity" evidence="2">
    <location>
        <begin position="304"/>
        <end position="665"/>
    </location>
</feature>
<dbReference type="InterPro" id="IPR002052">
    <property type="entry name" value="DNA_methylase_N6_adenine_CS"/>
</dbReference>
<dbReference type="Pfam" id="PF07669">
    <property type="entry name" value="Eco57I"/>
    <property type="match status" value="1"/>
</dbReference>